<comment type="caution">
    <text evidence="7">The sequence shown here is derived from an EMBL/GenBank/DDBJ whole genome shotgun (WGS) entry which is preliminary data.</text>
</comment>
<dbReference type="InterPro" id="IPR051612">
    <property type="entry name" value="Teichoic_Acid_Biosynth"/>
</dbReference>
<dbReference type="PANTHER" id="PTHR37316">
    <property type="entry name" value="TEICHOIC ACID GLYCEROL-PHOSPHATE PRIMASE"/>
    <property type="match status" value="1"/>
</dbReference>
<organism evidence="7 8">
    <name type="scientific">Thomasclavelia spiroformis DSM 1552</name>
    <dbReference type="NCBI Taxonomy" id="428126"/>
    <lineage>
        <taxon>Bacteria</taxon>
        <taxon>Bacillati</taxon>
        <taxon>Bacillota</taxon>
        <taxon>Erysipelotrichia</taxon>
        <taxon>Erysipelotrichales</taxon>
        <taxon>Coprobacillaceae</taxon>
        <taxon>Thomasclavelia</taxon>
    </lineage>
</organism>
<evidence type="ECO:0000256" key="4">
    <source>
        <dbReference type="ARBA" id="ARBA00022679"/>
    </source>
</evidence>
<dbReference type="Proteomes" id="UP000004910">
    <property type="component" value="Unassembled WGS sequence"/>
</dbReference>
<reference evidence="7" key="2">
    <citation type="submission" date="2014-06" db="EMBL/GenBank/DDBJ databases">
        <title>Draft genome sequence of Clostridium spiroforme (DSM 1552).</title>
        <authorList>
            <person name="Sudarsanam P."/>
            <person name="Ley R."/>
            <person name="Guruge J."/>
            <person name="Turnbaugh P.J."/>
            <person name="Mahowald M."/>
            <person name="Liep D."/>
            <person name="Gordon J."/>
        </authorList>
    </citation>
    <scope>NUCLEOTIDE SEQUENCE</scope>
    <source>
        <strain evidence="7">DSM 1552</strain>
    </source>
</reference>
<keyword evidence="3" id="KW-1003">Cell membrane</keyword>
<accession>B1C1H7</accession>
<dbReference type="AlphaFoldDB" id="B1C1H7"/>
<gene>
    <name evidence="7" type="ORF">CLOSPI_01077</name>
</gene>
<dbReference type="GO" id="GO:0047355">
    <property type="term" value="F:CDP-glycerol glycerophosphotransferase activity"/>
    <property type="evidence" value="ECO:0007669"/>
    <property type="project" value="InterPro"/>
</dbReference>
<keyword evidence="4" id="KW-0808">Transferase</keyword>
<evidence type="ECO:0000256" key="5">
    <source>
        <dbReference type="ARBA" id="ARBA00022944"/>
    </source>
</evidence>
<evidence type="ECO:0000256" key="1">
    <source>
        <dbReference type="ARBA" id="ARBA00004202"/>
    </source>
</evidence>
<keyword evidence="5" id="KW-0777">Teichoic acid biosynthesis</keyword>
<dbReference type="GO" id="GO:0005886">
    <property type="term" value="C:plasma membrane"/>
    <property type="evidence" value="ECO:0007669"/>
    <property type="project" value="UniProtKB-SubCell"/>
</dbReference>
<evidence type="ECO:0000256" key="3">
    <source>
        <dbReference type="ARBA" id="ARBA00022475"/>
    </source>
</evidence>
<dbReference type="Gene3D" id="3.40.50.11820">
    <property type="match status" value="1"/>
</dbReference>
<dbReference type="HOGENOM" id="CLU_029598_1_1_9"/>
<keyword evidence="8" id="KW-1185">Reference proteome</keyword>
<comment type="subcellular location">
    <subcellularLocation>
        <location evidence="1">Cell membrane</location>
        <topology evidence="1">Peripheral membrane protein</topology>
    </subcellularLocation>
</comment>
<sequence>MEVMMRLIKNLLGKLIRLLYRLVYRLIPCQNDTVLFISFHGRGYSDNPMALHKYMSTHLKYQKYRCIFAIKNHKEKNIEIENAKIIEYFSIPYFYYLARSKYWIVNCKLPKYVLKKPNQIYLQTWHGTPLKKLAHDIEVPEGTTFYRSEMTVEQMCSTYDNDVSKYNYMISPSAFTTEVFQSAFKIDRARLIETGYPRNDILSNYKEHDLDVIKSKLKIPKDKKVILYAPTWRDNSYNLKGYTFKLKVDFKKWQEMLGDDYVVIFKPHYLIVNDFDLEGVKDFVYFVDPKEDIGNLYLIANILVTDYSSVFFDYAILKRPIYFYMYDLDSYRDELRGFYLDIYHELPGEVIEDETILLNKIEMNDFNFDKLTKFNQRFNNHEDGNASKRVLDILFK</sequence>
<dbReference type="eggNOG" id="COG1887">
    <property type="taxonomic scope" value="Bacteria"/>
</dbReference>
<dbReference type="STRING" id="428126.CLOSPI_01077"/>
<name>B1C1H7_9FIRM</name>
<dbReference type="InterPro" id="IPR043148">
    <property type="entry name" value="TagF_C"/>
</dbReference>
<dbReference type="Gene3D" id="3.40.50.12580">
    <property type="match status" value="1"/>
</dbReference>
<proteinExistence type="inferred from homology"/>
<evidence type="ECO:0000256" key="6">
    <source>
        <dbReference type="ARBA" id="ARBA00023136"/>
    </source>
</evidence>
<protein>
    <submittedName>
        <fullName evidence="7">CDP-glycerol:poly(Glycerophosphate) glycerophosphotransferase</fullName>
    </submittedName>
</protein>
<dbReference type="Pfam" id="PF04464">
    <property type="entry name" value="Glyphos_transf"/>
    <property type="match status" value="1"/>
</dbReference>
<evidence type="ECO:0000256" key="2">
    <source>
        <dbReference type="ARBA" id="ARBA00010488"/>
    </source>
</evidence>
<evidence type="ECO:0000313" key="8">
    <source>
        <dbReference type="Proteomes" id="UP000004910"/>
    </source>
</evidence>
<comment type="similarity">
    <text evidence="2">Belongs to the CDP-glycerol glycerophosphotransferase family.</text>
</comment>
<reference evidence="7" key="1">
    <citation type="submission" date="2008-02" db="EMBL/GenBank/DDBJ databases">
        <authorList>
            <person name="Fulton L."/>
            <person name="Clifton S."/>
            <person name="Fulton B."/>
            <person name="Xu J."/>
            <person name="Minx P."/>
            <person name="Pepin K.H."/>
            <person name="Johnson M."/>
            <person name="Thiruvilangam P."/>
            <person name="Bhonagiri V."/>
            <person name="Nash W.E."/>
            <person name="Mardis E.R."/>
            <person name="Wilson R.K."/>
        </authorList>
    </citation>
    <scope>NUCLEOTIDE SEQUENCE [LARGE SCALE GENOMIC DNA]</scope>
    <source>
        <strain evidence="7">DSM 1552</strain>
    </source>
</reference>
<keyword evidence="6" id="KW-0472">Membrane</keyword>
<dbReference type="EMBL" id="ABIK02000007">
    <property type="protein sequence ID" value="EDS75232.1"/>
    <property type="molecule type" value="Genomic_DNA"/>
</dbReference>
<dbReference type="PANTHER" id="PTHR37316:SF3">
    <property type="entry name" value="TEICHOIC ACID GLYCEROL-PHOSPHATE TRANSFERASE"/>
    <property type="match status" value="1"/>
</dbReference>
<evidence type="ECO:0000313" key="7">
    <source>
        <dbReference type="EMBL" id="EDS75232.1"/>
    </source>
</evidence>
<dbReference type="GO" id="GO:0019350">
    <property type="term" value="P:teichoic acid biosynthetic process"/>
    <property type="evidence" value="ECO:0007669"/>
    <property type="project" value="UniProtKB-KW"/>
</dbReference>
<dbReference type="SUPFAM" id="SSF53756">
    <property type="entry name" value="UDP-Glycosyltransferase/glycogen phosphorylase"/>
    <property type="match status" value="1"/>
</dbReference>
<dbReference type="InterPro" id="IPR007554">
    <property type="entry name" value="Glycerophosphate_synth"/>
</dbReference>
<dbReference type="InterPro" id="IPR043149">
    <property type="entry name" value="TagF_N"/>
</dbReference>